<protein>
    <submittedName>
        <fullName evidence="3">Nuclear transport factor 2 family protein</fullName>
    </submittedName>
</protein>
<dbReference type="AlphaFoldDB" id="A0A410G0Z7"/>
<dbReference type="OrthoDB" id="5383110at2"/>
<evidence type="ECO:0000313" key="4">
    <source>
        <dbReference type="Proteomes" id="UP000285517"/>
    </source>
</evidence>
<evidence type="ECO:0000256" key="1">
    <source>
        <dbReference type="SAM" id="SignalP"/>
    </source>
</evidence>
<keyword evidence="4" id="KW-1185">Reference proteome</keyword>
<dbReference type="Proteomes" id="UP000285517">
    <property type="component" value="Chromosome"/>
</dbReference>
<dbReference type="InterPro" id="IPR027843">
    <property type="entry name" value="DUF4440"/>
</dbReference>
<dbReference type="EMBL" id="CP034951">
    <property type="protein sequence ID" value="QAA80919.1"/>
    <property type="molecule type" value="Genomic_DNA"/>
</dbReference>
<accession>A0A410G0Z7</accession>
<evidence type="ECO:0000259" key="2">
    <source>
        <dbReference type="Pfam" id="PF14534"/>
    </source>
</evidence>
<reference evidence="3 4" key="1">
    <citation type="submission" date="2019-01" db="EMBL/GenBank/DDBJ databases">
        <title>Complete genome sequencing of Aequorivita sp. H23M31.</title>
        <authorList>
            <person name="Bae J.-W."/>
        </authorList>
    </citation>
    <scope>NUCLEOTIDE SEQUENCE [LARGE SCALE GENOMIC DNA]</scope>
    <source>
        <strain evidence="3 4">H23M31</strain>
    </source>
</reference>
<feature type="signal peptide" evidence="1">
    <location>
        <begin position="1"/>
        <end position="18"/>
    </location>
</feature>
<feature type="chain" id="PRO_5019175986" evidence="1">
    <location>
        <begin position="19"/>
        <end position="145"/>
    </location>
</feature>
<proteinExistence type="predicted"/>
<dbReference type="InterPro" id="IPR032710">
    <property type="entry name" value="NTF2-like_dom_sf"/>
</dbReference>
<gene>
    <name evidence="3" type="ORF">EI546_03875</name>
</gene>
<feature type="domain" description="DUF4440" evidence="2">
    <location>
        <begin position="27"/>
        <end position="134"/>
    </location>
</feature>
<dbReference type="RefSeq" id="WP_128249312.1">
    <property type="nucleotide sequence ID" value="NZ_CP034951.1"/>
</dbReference>
<keyword evidence="1" id="KW-0732">Signal</keyword>
<dbReference type="KEGG" id="aev:EI546_03875"/>
<evidence type="ECO:0000313" key="3">
    <source>
        <dbReference type="EMBL" id="QAA80919.1"/>
    </source>
</evidence>
<dbReference type="SUPFAM" id="SSF54427">
    <property type="entry name" value="NTF2-like"/>
    <property type="match status" value="1"/>
</dbReference>
<dbReference type="Pfam" id="PF14534">
    <property type="entry name" value="DUF4440"/>
    <property type="match status" value="1"/>
</dbReference>
<organism evidence="3 4">
    <name type="scientific">Aequorivita ciconiae</name>
    <dbReference type="NCBI Taxonomy" id="2494375"/>
    <lineage>
        <taxon>Bacteria</taxon>
        <taxon>Pseudomonadati</taxon>
        <taxon>Bacteroidota</taxon>
        <taxon>Flavobacteriia</taxon>
        <taxon>Flavobacteriales</taxon>
        <taxon>Flavobacteriaceae</taxon>
        <taxon>Aequorivita</taxon>
    </lineage>
</organism>
<dbReference type="Gene3D" id="3.10.450.50">
    <property type="match status" value="1"/>
</dbReference>
<name>A0A410G0Z7_9FLAO</name>
<sequence>MKKLILITCLLGSTYISAQSNSIETEINSLENAMAQAIVKQDTIYLKKVWAPNMIVNAPINRVVVGGQIKMVASGFIRYKSLESHNEKIMVKDNLVISMGTETLETLGSNYPQAGRMVTRRYTNIWQKQGDNWILIARQASNLCE</sequence>